<organism evidence="1 2">
    <name type="scientific">Planobispora siamensis</name>
    <dbReference type="NCBI Taxonomy" id="936338"/>
    <lineage>
        <taxon>Bacteria</taxon>
        <taxon>Bacillati</taxon>
        <taxon>Actinomycetota</taxon>
        <taxon>Actinomycetes</taxon>
        <taxon>Streptosporangiales</taxon>
        <taxon>Streptosporangiaceae</taxon>
        <taxon>Planobispora</taxon>
    </lineage>
</organism>
<evidence type="ECO:0000313" key="2">
    <source>
        <dbReference type="Proteomes" id="UP000619788"/>
    </source>
</evidence>
<sequence>MCDRIAALSARPGPWTIPRLWRYLQRPALSRRTLYRRVRQVALWRRPKLIARGDPDRRRTVAAIAARPRALPREPIGTSPCWARWS</sequence>
<name>A0A8J3WSB1_9ACTN</name>
<proteinExistence type="predicted"/>
<dbReference type="Proteomes" id="UP000619788">
    <property type="component" value="Unassembled WGS sequence"/>
</dbReference>
<accession>A0A8J3WSB1</accession>
<gene>
    <name evidence="1" type="ORF">Psi01_83560</name>
</gene>
<dbReference type="AlphaFoldDB" id="A0A8J3WSB1"/>
<reference evidence="1 2" key="1">
    <citation type="submission" date="2021-01" db="EMBL/GenBank/DDBJ databases">
        <title>Whole genome shotgun sequence of Planobispora siamensis NBRC 107568.</title>
        <authorList>
            <person name="Komaki H."/>
            <person name="Tamura T."/>
        </authorList>
    </citation>
    <scope>NUCLEOTIDE SEQUENCE [LARGE SCALE GENOMIC DNA]</scope>
    <source>
        <strain evidence="1 2">NBRC 107568</strain>
    </source>
</reference>
<keyword evidence="2" id="KW-1185">Reference proteome</keyword>
<dbReference type="EMBL" id="BOOJ01000097">
    <property type="protein sequence ID" value="GIH97726.1"/>
    <property type="molecule type" value="Genomic_DNA"/>
</dbReference>
<protein>
    <submittedName>
        <fullName evidence="1">Uncharacterized protein</fullName>
    </submittedName>
</protein>
<comment type="caution">
    <text evidence="1">The sequence shown here is derived from an EMBL/GenBank/DDBJ whole genome shotgun (WGS) entry which is preliminary data.</text>
</comment>
<evidence type="ECO:0000313" key="1">
    <source>
        <dbReference type="EMBL" id="GIH97726.1"/>
    </source>
</evidence>